<dbReference type="InterPro" id="IPR013320">
    <property type="entry name" value="ConA-like_dom_sf"/>
</dbReference>
<feature type="region of interest" description="Disordered" evidence="2">
    <location>
        <begin position="1"/>
        <end position="72"/>
    </location>
</feature>
<dbReference type="Pfam" id="PF00722">
    <property type="entry name" value="Glyco_hydro_16"/>
    <property type="match status" value="1"/>
</dbReference>
<dbReference type="PANTHER" id="PTHR10963">
    <property type="entry name" value="GLYCOSYL HYDROLASE-RELATED"/>
    <property type="match status" value="1"/>
</dbReference>
<evidence type="ECO:0000313" key="5">
    <source>
        <dbReference type="Proteomes" id="UP001465976"/>
    </source>
</evidence>
<dbReference type="PANTHER" id="PTHR10963:SF55">
    <property type="entry name" value="GLYCOSIDE HYDROLASE FAMILY 16 PROTEIN"/>
    <property type="match status" value="1"/>
</dbReference>
<sequence>MTASRPPPILLQDSTASGQGRLIENAGPDGEIEVTYPVATEPQHVASPAGSPPDSPPITPRSQIPNPINAFSPPASVMSFSADATYPDSGSRSGFTSLTGSVADFTGVHSFYGSRPPSSRQREAFASPPSRPLTIHSAPSTAKGKRDRPKSTMLMDGPALQKPWMEKRDPYTRIAYILTYSVAFLGIAGSAIKCYFDYHNVPFITENLCPVLDESFDSPDGVFGDNGKFFREVDMSGFGNGEFSMATGSENNSFVANGNLYILPTLTSDSIPMDSILDGHVYNITDCTFNITRGGTYTQSSVSSPHALGTSPIGTNTFDADGYYKACSAYSNATEGRIINPVQSARLSTRKSASIRFGKVEVRAKIPTGDWMWPAIWMLPVDNAYGAWPLSGEIDIMEARGNGPSYPRQGTNYVRGSLNWGPTQWLNAVAKTYGWWKTRRGTYDTDFHTYSLEWTPNFIRMYVDSRLHHLLERKMNKSFWDLGDFPTVIQNGSDVINLQNPWSNGTKAAPFDQRFYLILNVAVGGTNGWFPDGSEKPWLNGAT</sequence>
<protein>
    <recommendedName>
        <fullName evidence="3">GH16 domain-containing protein</fullName>
    </recommendedName>
</protein>
<gene>
    <name evidence="4" type="ORF">V5O48_013992</name>
</gene>
<dbReference type="EMBL" id="JBAHYK010001443">
    <property type="protein sequence ID" value="KAL0567999.1"/>
    <property type="molecule type" value="Genomic_DNA"/>
</dbReference>
<evidence type="ECO:0000256" key="2">
    <source>
        <dbReference type="SAM" id="MobiDB-lite"/>
    </source>
</evidence>
<feature type="domain" description="GH16" evidence="3">
    <location>
        <begin position="264"/>
        <end position="543"/>
    </location>
</feature>
<dbReference type="Gene3D" id="2.60.120.200">
    <property type="match status" value="1"/>
</dbReference>
<evidence type="ECO:0000259" key="3">
    <source>
        <dbReference type="PROSITE" id="PS51762"/>
    </source>
</evidence>
<feature type="non-terminal residue" evidence="4">
    <location>
        <position position="543"/>
    </location>
</feature>
<dbReference type="SUPFAM" id="SSF49899">
    <property type="entry name" value="Concanavalin A-like lectins/glucanases"/>
    <property type="match status" value="1"/>
</dbReference>
<dbReference type="Proteomes" id="UP001465976">
    <property type="component" value="Unassembled WGS sequence"/>
</dbReference>
<reference evidence="4 5" key="1">
    <citation type="submission" date="2024-02" db="EMBL/GenBank/DDBJ databases">
        <title>A draft genome for the cacao thread blight pathogen Marasmius crinis-equi.</title>
        <authorList>
            <person name="Cohen S.P."/>
            <person name="Baruah I.K."/>
            <person name="Amoako-Attah I."/>
            <person name="Bukari Y."/>
            <person name="Meinhardt L.W."/>
            <person name="Bailey B.A."/>
        </authorList>
    </citation>
    <scope>NUCLEOTIDE SEQUENCE [LARGE SCALE GENOMIC DNA]</scope>
    <source>
        <strain evidence="4 5">GH-76</strain>
    </source>
</reference>
<dbReference type="PROSITE" id="PS51762">
    <property type="entry name" value="GH16_2"/>
    <property type="match status" value="1"/>
</dbReference>
<proteinExistence type="inferred from homology"/>
<comment type="similarity">
    <text evidence="1">Belongs to the glycosyl hydrolase 16 family.</text>
</comment>
<evidence type="ECO:0000256" key="1">
    <source>
        <dbReference type="ARBA" id="ARBA00006865"/>
    </source>
</evidence>
<feature type="region of interest" description="Disordered" evidence="2">
    <location>
        <begin position="112"/>
        <end position="158"/>
    </location>
</feature>
<dbReference type="InterPro" id="IPR050546">
    <property type="entry name" value="Glycosyl_Hydrlase_16"/>
</dbReference>
<dbReference type="InterPro" id="IPR000757">
    <property type="entry name" value="Beta-glucanase-like"/>
</dbReference>
<comment type="caution">
    <text evidence="4">The sequence shown here is derived from an EMBL/GenBank/DDBJ whole genome shotgun (WGS) entry which is preliminary data.</text>
</comment>
<feature type="compositionally biased region" description="Pro residues" evidence="2">
    <location>
        <begin position="50"/>
        <end position="59"/>
    </location>
</feature>
<evidence type="ECO:0000313" key="4">
    <source>
        <dbReference type="EMBL" id="KAL0567999.1"/>
    </source>
</evidence>
<accession>A0ABR3EYY7</accession>
<keyword evidence="5" id="KW-1185">Reference proteome</keyword>
<name>A0ABR3EYY7_9AGAR</name>
<organism evidence="4 5">
    <name type="scientific">Marasmius crinis-equi</name>
    <dbReference type="NCBI Taxonomy" id="585013"/>
    <lineage>
        <taxon>Eukaryota</taxon>
        <taxon>Fungi</taxon>
        <taxon>Dikarya</taxon>
        <taxon>Basidiomycota</taxon>
        <taxon>Agaricomycotina</taxon>
        <taxon>Agaricomycetes</taxon>
        <taxon>Agaricomycetidae</taxon>
        <taxon>Agaricales</taxon>
        <taxon>Marasmiineae</taxon>
        <taxon>Marasmiaceae</taxon>
        <taxon>Marasmius</taxon>
    </lineage>
</organism>